<organism evidence="2 3">
    <name type="scientific">Desulfonatronum thiosulfatophilum</name>
    <dbReference type="NCBI Taxonomy" id="617002"/>
    <lineage>
        <taxon>Bacteria</taxon>
        <taxon>Pseudomonadati</taxon>
        <taxon>Thermodesulfobacteriota</taxon>
        <taxon>Desulfovibrionia</taxon>
        <taxon>Desulfovibrionales</taxon>
        <taxon>Desulfonatronaceae</taxon>
        <taxon>Desulfonatronum</taxon>
    </lineage>
</organism>
<name>A0A1G6CMQ4_9BACT</name>
<dbReference type="OrthoDB" id="2000698at2"/>
<feature type="region of interest" description="Disordered" evidence="1">
    <location>
        <begin position="106"/>
        <end position="126"/>
    </location>
</feature>
<evidence type="ECO:0000256" key="1">
    <source>
        <dbReference type="SAM" id="MobiDB-lite"/>
    </source>
</evidence>
<reference evidence="2 3" key="1">
    <citation type="submission" date="2016-10" db="EMBL/GenBank/DDBJ databases">
        <authorList>
            <person name="de Groot N.N."/>
        </authorList>
    </citation>
    <scope>NUCLEOTIDE SEQUENCE [LARGE SCALE GENOMIC DNA]</scope>
    <source>
        <strain evidence="2 3">ASO4-2</strain>
    </source>
</reference>
<protein>
    <recommendedName>
        <fullName evidence="4">PD-(D/E)XK nuclease family transposase</fullName>
    </recommendedName>
</protein>
<keyword evidence="3" id="KW-1185">Reference proteome</keyword>
<feature type="region of interest" description="Disordered" evidence="1">
    <location>
        <begin position="70"/>
        <end position="90"/>
    </location>
</feature>
<dbReference type="STRING" id="617002.SAMN05660653_01644"/>
<sequence length="143" mass="16162">MLSAVLGLPKEDLVDLEITNSELHREFREDKKGILDVRIQLRDGRQINVEIQILPTDPMPERALFVRPRHVSGRRSGHHRIGQGAGGRTARTDAVWAGERHVKIEQKPDIHPEGNRSSKENVSHGHDHDQLLVLLLHCPLPAQ</sequence>
<evidence type="ECO:0000313" key="3">
    <source>
        <dbReference type="Proteomes" id="UP000198771"/>
    </source>
</evidence>
<dbReference type="EMBL" id="FMXO01000008">
    <property type="protein sequence ID" value="SDB34157.1"/>
    <property type="molecule type" value="Genomic_DNA"/>
</dbReference>
<dbReference type="Proteomes" id="UP000198771">
    <property type="component" value="Unassembled WGS sequence"/>
</dbReference>
<dbReference type="Pfam" id="PF12784">
    <property type="entry name" value="PDDEXK_2"/>
    <property type="match status" value="1"/>
</dbReference>
<accession>A0A1G6CMQ4</accession>
<proteinExistence type="predicted"/>
<evidence type="ECO:0000313" key="2">
    <source>
        <dbReference type="EMBL" id="SDB34157.1"/>
    </source>
</evidence>
<dbReference type="AlphaFoldDB" id="A0A1G6CMQ4"/>
<evidence type="ECO:0008006" key="4">
    <source>
        <dbReference type="Google" id="ProtNLM"/>
    </source>
</evidence>
<feature type="compositionally biased region" description="Basic residues" evidence="1">
    <location>
        <begin position="70"/>
        <end position="81"/>
    </location>
</feature>
<gene>
    <name evidence="2" type="ORF">SAMN05660653_01644</name>
</gene>